<dbReference type="InterPro" id="IPR018028">
    <property type="entry name" value="Catalase"/>
</dbReference>
<dbReference type="Gene3D" id="1.20.1280.120">
    <property type="match status" value="1"/>
</dbReference>
<dbReference type="EMBL" id="JAHYBZ010000008">
    <property type="protein sequence ID" value="MBW6400498.1"/>
    <property type="molecule type" value="Genomic_DNA"/>
</dbReference>
<comment type="function">
    <text evidence="7">Has an organic peroxide-dependent peroxidase activity.</text>
</comment>
<feature type="domain" description="Catalase core" evidence="8">
    <location>
        <begin position="31"/>
        <end position="355"/>
    </location>
</feature>
<dbReference type="Pfam" id="PF00199">
    <property type="entry name" value="Catalase"/>
    <property type="match status" value="1"/>
</dbReference>
<sequence>MSSGTPPARARTLGSFAAILVVAGAGVGAFAYAAGWLTPDRLTPARMLAALDGPKGPALGHRRNHAKGICFTGIFAASGEGREITRASVLASGQYPVVGRFNLGTTEPDSPDATVRVRGMGLQITAPDGAVWRMAMIDPPFFPVATPRAFYDLQVASHSTERGAMPAFIAQHPEFRAFAEWAGSAPWTGSYAETGFNSLDSFVFTDTQGYDHPVRWSLLPDATVTALTQAQLAAMGPDHLEQEIRARVAAAPQSWRMVVTLADPIDQTADPSKAWPEDRRRMEVGTLIVQRIEAERDGPCRDINFDPTVLPDGMSVSDDPFPAARSAAYARSYNLRAAEVRDYPYQRAAATEASR</sequence>
<keyword evidence="4 7" id="KW-0479">Metal-binding</keyword>
<dbReference type="SUPFAM" id="SSF56634">
    <property type="entry name" value="Heme-dependent catalase-like"/>
    <property type="match status" value="1"/>
</dbReference>
<dbReference type="InterPro" id="IPR024168">
    <property type="entry name" value="Catalase_SrpA-type_pred"/>
</dbReference>
<evidence type="ECO:0000256" key="7">
    <source>
        <dbReference type="PIRNR" id="PIRNR000296"/>
    </source>
</evidence>
<keyword evidence="6 7" id="KW-0408">Iron</keyword>
<keyword evidence="5 7" id="KW-0560">Oxidoreductase</keyword>
<evidence type="ECO:0000256" key="4">
    <source>
        <dbReference type="ARBA" id="ARBA00022723"/>
    </source>
</evidence>
<comment type="similarity">
    <text evidence="1 7">Belongs to the catalase family.</text>
</comment>
<dbReference type="Gene3D" id="2.40.180.10">
    <property type="entry name" value="Catalase core domain"/>
    <property type="match status" value="1"/>
</dbReference>
<dbReference type="PIRSF" id="PIRSF000296">
    <property type="entry name" value="SrpA"/>
    <property type="match status" value="1"/>
</dbReference>
<evidence type="ECO:0000313" key="10">
    <source>
        <dbReference type="Proteomes" id="UP001196565"/>
    </source>
</evidence>
<evidence type="ECO:0000256" key="5">
    <source>
        <dbReference type="ARBA" id="ARBA00023002"/>
    </source>
</evidence>
<evidence type="ECO:0000259" key="8">
    <source>
        <dbReference type="SMART" id="SM01060"/>
    </source>
</evidence>
<protein>
    <recommendedName>
        <fullName evidence="7">Catalase-related peroxidase</fullName>
        <ecNumber evidence="7">1.11.1.-</ecNumber>
    </recommendedName>
</protein>
<dbReference type="RefSeq" id="WP_219765072.1">
    <property type="nucleotide sequence ID" value="NZ_JAHYBZ010000008.1"/>
</dbReference>
<name>A0ABS7ADW3_9PROT</name>
<evidence type="ECO:0000313" key="9">
    <source>
        <dbReference type="EMBL" id="MBW6400498.1"/>
    </source>
</evidence>
<dbReference type="EC" id="1.11.1.-" evidence="7"/>
<evidence type="ECO:0000256" key="6">
    <source>
        <dbReference type="ARBA" id="ARBA00023004"/>
    </source>
</evidence>
<keyword evidence="10" id="KW-1185">Reference proteome</keyword>
<comment type="cofactor">
    <cofactor evidence="7">
        <name>heme</name>
        <dbReference type="ChEBI" id="CHEBI:30413"/>
    </cofactor>
</comment>
<dbReference type="InterPro" id="IPR020835">
    <property type="entry name" value="Catalase_sf"/>
</dbReference>
<evidence type="ECO:0000256" key="3">
    <source>
        <dbReference type="ARBA" id="ARBA00022617"/>
    </source>
</evidence>
<dbReference type="Proteomes" id="UP001196565">
    <property type="component" value="Unassembled WGS sequence"/>
</dbReference>
<keyword evidence="3 7" id="KW-0349">Heme</keyword>
<dbReference type="PANTHER" id="PTHR11465:SF9">
    <property type="entry name" value="CATALASE"/>
    <property type="match status" value="1"/>
</dbReference>
<comment type="caution">
    <text evidence="9">The sequence shown here is derived from an EMBL/GenBank/DDBJ whole genome shotgun (WGS) entry which is preliminary data.</text>
</comment>
<accession>A0ABS7ADW3</accession>
<dbReference type="GO" id="GO:0004601">
    <property type="term" value="F:peroxidase activity"/>
    <property type="evidence" value="ECO:0007669"/>
    <property type="project" value="UniProtKB-KW"/>
</dbReference>
<evidence type="ECO:0000256" key="1">
    <source>
        <dbReference type="ARBA" id="ARBA00005329"/>
    </source>
</evidence>
<dbReference type="InterPro" id="IPR011614">
    <property type="entry name" value="Catalase_core"/>
</dbReference>
<dbReference type="PANTHER" id="PTHR11465">
    <property type="entry name" value="CATALASE"/>
    <property type="match status" value="1"/>
</dbReference>
<dbReference type="PROSITE" id="PS51402">
    <property type="entry name" value="CATALASE_3"/>
    <property type="match status" value="1"/>
</dbReference>
<proteinExistence type="inferred from homology"/>
<keyword evidence="2 7" id="KW-0575">Peroxidase</keyword>
<organism evidence="9 10">
    <name type="scientific">Roseomonas alba</name>
    <dbReference type="NCBI Taxonomy" id="2846776"/>
    <lineage>
        <taxon>Bacteria</taxon>
        <taxon>Pseudomonadati</taxon>
        <taxon>Pseudomonadota</taxon>
        <taxon>Alphaproteobacteria</taxon>
        <taxon>Acetobacterales</taxon>
        <taxon>Roseomonadaceae</taxon>
        <taxon>Roseomonas</taxon>
    </lineage>
</organism>
<dbReference type="SMART" id="SM01060">
    <property type="entry name" value="Catalase"/>
    <property type="match status" value="1"/>
</dbReference>
<reference evidence="9 10" key="1">
    <citation type="submission" date="2021-07" db="EMBL/GenBank/DDBJ databases">
        <authorList>
            <person name="So Y."/>
        </authorList>
    </citation>
    <scope>NUCLEOTIDE SEQUENCE [LARGE SCALE GENOMIC DNA]</scope>
    <source>
        <strain evidence="9 10">HJA6</strain>
    </source>
</reference>
<dbReference type="CDD" id="cd08153">
    <property type="entry name" value="srpA_like"/>
    <property type="match status" value="1"/>
</dbReference>
<evidence type="ECO:0000256" key="2">
    <source>
        <dbReference type="ARBA" id="ARBA00022559"/>
    </source>
</evidence>
<gene>
    <name evidence="9" type="ORF">KPL78_21745</name>
</gene>